<dbReference type="EMBL" id="CP001802">
    <property type="protein sequence ID" value="ACY23496.1"/>
    <property type="molecule type" value="Genomic_DNA"/>
</dbReference>
<dbReference type="OrthoDB" id="9974551at2"/>
<evidence type="ECO:0000313" key="2">
    <source>
        <dbReference type="EMBL" id="ACY23496.1"/>
    </source>
</evidence>
<keyword evidence="1" id="KW-1133">Transmembrane helix</keyword>
<reference evidence="2 3" key="2">
    <citation type="journal article" date="2010" name="Stand. Genomic Sci.">
        <title>Complete genome sequence of Gordonia bronchialis type strain (3410).</title>
        <authorList>
            <person name="Ivanova N."/>
            <person name="Sikorski J."/>
            <person name="Jando M."/>
            <person name="Lapidus A."/>
            <person name="Nolan M."/>
            <person name="Lucas S."/>
            <person name="Del Rio T.G."/>
            <person name="Tice H."/>
            <person name="Copeland A."/>
            <person name="Cheng J.F."/>
            <person name="Chen F."/>
            <person name="Bruce D."/>
            <person name="Goodwin L."/>
            <person name="Pitluck S."/>
            <person name="Mavromatis K."/>
            <person name="Ovchinnikova G."/>
            <person name="Pati A."/>
            <person name="Chen A."/>
            <person name="Palaniappan K."/>
            <person name="Land M."/>
            <person name="Hauser L."/>
            <person name="Chang Y.J."/>
            <person name="Jeffries C.D."/>
            <person name="Chain P."/>
            <person name="Saunders E."/>
            <person name="Han C."/>
            <person name="Detter J.C."/>
            <person name="Brettin T."/>
            <person name="Rohde M."/>
            <person name="Goker M."/>
            <person name="Bristow J."/>
            <person name="Eisen J.A."/>
            <person name="Markowitz V."/>
            <person name="Hugenholtz P."/>
            <person name="Klenk H.P."/>
            <person name="Kyrpides N.C."/>
        </authorList>
    </citation>
    <scope>NUCLEOTIDE SEQUENCE [LARGE SCALE GENOMIC DNA]</scope>
    <source>
        <strain evidence="3">ATCC 25592 / DSM 43247 / BCRC 13721 / JCM 3198 / KCTC 3076 / NBRC 16047 / NCTC 10667</strain>
    </source>
</reference>
<reference evidence="3" key="1">
    <citation type="submission" date="2009-10" db="EMBL/GenBank/DDBJ databases">
        <title>The complete chromosome of Gordonia bronchialis DSM 43247.</title>
        <authorList>
            <consortium name="US DOE Joint Genome Institute (JGI-PGF)"/>
            <person name="Lucas S."/>
            <person name="Copeland A."/>
            <person name="Lapidus A."/>
            <person name="Glavina del Rio T."/>
            <person name="Dalin E."/>
            <person name="Tice H."/>
            <person name="Bruce D."/>
            <person name="Goodwin L."/>
            <person name="Pitluck S."/>
            <person name="Kyrpides N."/>
            <person name="Mavromatis K."/>
            <person name="Ivanova N."/>
            <person name="Ovchinnikova G."/>
            <person name="Saunders E."/>
            <person name="Brettin T."/>
            <person name="Detter J.C."/>
            <person name="Han C."/>
            <person name="Larimer F."/>
            <person name="Land M."/>
            <person name="Hauser L."/>
            <person name="Markowitz V."/>
            <person name="Cheng J.-F."/>
            <person name="Hugenholtz P."/>
            <person name="Woyke T."/>
            <person name="Wu D."/>
            <person name="Jando M."/>
            <person name="Schneider S."/>
            <person name="Goeker M."/>
            <person name="Klenk H.-P."/>
            <person name="Eisen J.A."/>
        </authorList>
    </citation>
    <scope>NUCLEOTIDE SEQUENCE [LARGE SCALE GENOMIC DNA]</scope>
    <source>
        <strain evidence="3">ATCC 25592 / DSM 43247 / BCRC 13721 / JCM 3198 / KCTC 3076 / NBRC 16047 / NCTC 10667</strain>
    </source>
</reference>
<dbReference type="Proteomes" id="UP000001219">
    <property type="component" value="Chromosome"/>
</dbReference>
<proteinExistence type="predicted"/>
<organism evidence="2 3">
    <name type="scientific">Gordonia bronchialis (strain ATCC 25592 / DSM 43247 / BCRC 13721 / JCM 3198 / KCTC 3076 / NBRC 16047 / NCTC 10667)</name>
    <name type="common">Rhodococcus bronchialis</name>
    <dbReference type="NCBI Taxonomy" id="526226"/>
    <lineage>
        <taxon>Bacteria</taxon>
        <taxon>Bacillati</taxon>
        <taxon>Actinomycetota</taxon>
        <taxon>Actinomycetes</taxon>
        <taxon>Mycobacteriales</taxon>
        <taxon>Gordoniaceae</taxon>
        <taxon>Gordonia</taxon>
    </lineage>
</organism>
<keyword evidence="3" id="KW-1185">Reference proteome</keyword>
<accession>D0L610</accession>
<sequence length="89" mass="9350">MTHLSRRVGRRTTVHDMRLRVLFVSTAIAAGTFVGLVASTSAPADASTPRLHGACSVSEVGKFSYTASGQKVRCTSTGATGTKWVPVAR</sequence>
<gene>
    <name evidence="2" type="ordered locus">Gbro_4354</name>
</gene>
<keyword evidence="1" id="KW-0812">Transmembrane</keyword>
<dbReference type="HOGENOM" id="CLU_2450450_0_0_11"/>
<dbReference type="KEGG" id="gbr:Gbro_4354"/>
<evidence type="ECO:0000256" key="1">
    <source>
        <dbReference type="SAM" id="Phobius"/>
    </source>
</evidence>
<feature type="transmembrane region" description="Helical" evidence="1">
    <location>
        <begin position="21"/>
        <end position="42"/>
    </location>
</feature>
<protein>
    <submittedName>
        <fullName evidence="2">Uncharacterized protein</fullName>
    </submittedName>
</protein>
<dbReference type="STRING" id="526226.Gbro_4354"/>
<evidence type="ECO:0000313" key="3">
    <source>
        <dbReference type="Proteomes" id="UP000001219"/>
    </source>
</evidence>
<keyword evidence="1" id="KW-0472">Membrane</keyword>
<name>D0L610_GORB4</name>
<dbReference type="AlphaFoldDB" id="D0L610"/>